<reference evidence="2" key="1">
    <citation type="submission" date="2016-10" db="EMBL/GenBank/DDBJ databases">
        <authorList>
            <person name="Varghese N."/>
        </authorList>
    </citation>
    <scope>NUCLEOTIDE SEQUENCE [LARGE SCALE GENOMIC DNA]</scope>
    <source>
        <strain evidence="2">DSM 20639</strain>
    </source>
</reference>
<dbReference type="EMBL" id="FNAU01000005">
    <property type="protein sequence ID" value="SDE29522.1"/>
    <property type="molecule type" value="Genomic_DNA"/>
</dbReference>
<accession>A0A1G7BRE1</accession>
<evidence type="ECO:0000313" key="1">
    <source>
        <dbReference type="EMBL" id="SDE29522.1"/>
    </source>
</evidence>
<sequence>MEDRRFSMPTYLPLCARRMFHLTQGEFGQGFSS</sequence>
<organism evidence="1 2">
    <name type="scientific">Actinobaculum suis</name>
    <dbReference type="NCBI Taxonomy" id="1657"/>
    <lineage>
        <taxon>Bacteria</taxon>
        <taxon>Bacillati</taxon>
        <taxon>Actinomycetota</taxon>
        <taxon>Actinomycetes</taxon>
        <taxon>Actinomycetales</taxon>
        <taxon>Actinomycetaceae</taxon>
        <taxon>Actinobaculum</taxon>
    </lineage>
</organism>
<evidence type="ECO:0000313" key="2">
    <source>
        <dbReference type="Proteomes" id="UP000182744"/>
    </source>
</evidence>
<proteinExistence type="predicted"/>
<dbReference type="AlphaFoldDB" id="A0A1G7BRE1"/>
<keyword evidence="2" id="KW-1185">Reference proteome</keyword>
<dbReference type="Proteomes" id="UP000182744">
    <property type="component" value="Unassembled WGS sequence"/>
</dbReference>
<gene>
    <name evidence="1" type="ORF">SAMN05421878_105108</name>
</gene>
<name>A0A1G7BRE1_9ACTO</name>
<protein>
    <submittedName>
        <fullName evidence="1">Uncharacterized protein</fullName>
    </submittedName>
</protein>